<dbReference type="PATRIC" id="fig|1226633.4.peg.2160"/>
<comment type="caution">
    <text evidence="1">The sequence shown here is derived from an EMBL/GenBank/DDBJ whole genome shotgun (WGS) entry which is preliminary data.</text>
</comment>
<name>A0A017H3L9_9FUSO</name>
<dbReference type="OrthoDB" id="9796523at2"/>
<proteinExistence type="predicted"/>
<dbReference type="InterPro" id="IPR025591">
    <property type="entry name" value="RloB"/>
</dbReference>
<sequence>MREKRAFAERTRRFNGDRTRKKYFLVYEGSNTEEIYFNAVNALRNEIGIHPLIELVSLIRSYSEEGWSNPKKILECLMREIREKETGKISYKTLLDKIMETISEERQNLPEISNVSRETIFKTLQYCCKENMKKSMEDIVENVAESCKELLFLLNKRFFMERIAEILENIMKNIEKGGITYSKDFDKVCFIVDRDKDSFTEKQYNFVLEKCRENSFGFYITNPCFEFWLLLHFEEVLSMDKEKLLLNNRVNSKNRYAEAKLKEILPKYSKTRYDAELLVKNIDKAIENEKMFCEDIEELKNQLGSNLGVLIQEMKRNE</sequence>
<dbReference type="RefSeq" id="WP_039122487.1">
    <property type="nucleotide sequence ID" value="NZ_AOJP01000012.1"/>
</dbReference>
<dbReference type="Pfam" id="PF13707">
    <property type="entry name" value="RloB"/>
    <property type="match status" value="1"/>
</dbReference>
<organism evidence="1 2">
    <name type="scientific">Fusobacterium necrophorum subsp. funduliforme B35</name>
    <dbReference type="NCBI Taxonomy" id="1226633"/>
    <lineage>
        <taxon>Bacteria</taxon>
        <taxon>Fusobacteriati</taxon>
        <taxon>Fusobacteriota</taxon>
        <taxon>Fusobacteriia</taxon>
        <taxon>Fusobacteriales</taxon>
        <taxon>Fusobacteriaceae</taxon>
        <taxon>Fusobacterium</taxon>
    </lineage>
</organism>
<dbReference type="Proteomes" id="UP000031184">
    <property type="component" value="Unassembled WGS sequence"/>
</dbReference>
<reference evidence="1 2" key="1">
    <citation type="submission" date="2013-08" db="EMBL/GenBank/DDBJ databases">
        <title>An opportunistic ruminal bacterium that causes liver abscesses in cattle.</title>
        <authorList>
            <person name="Benahmed F.H."/>
            <person name="Rasmussen M."/>
            <person name="Harbottle H."/>
            <person name="Soppet D."/>
            <person name="Nagaraja T.G."/>
            <person name="Davidson M."/>
        </authorList>
    </citation>
    <scope>NUCLEOTIDE SEQUENCE [LARGE SCALE GENOMIC DNA]</scope>
    <source>
        <strain evidence="1 2">B35</strain>
    </source>
</reference>
<protein>
    <submittedName>
        <fullName evidence="1">RloB-like protein</fullName>
    </submittedName>
</protein>
<dbReference type="AlphaFoldDB" id="A0A017H3L9"/>
<evidence type="ECO:0000313" key="1">
    <source>
        <dbReference type="EMBL" id="KID48394.1"/>
    </source>
</evidence>
<gene>
    <name evidence="1" type="ORF">C095_10640</name>
</gene>
<dbReference type="EMBL" id="AUZI01000026">
    <property type="protein sequence ID" value="KID48394.1"/>
    <property type="molecule type" value="Genomic_DNA"/>
</dbReference>
<evidence type="ECO:0000313" key="2">
    <source>
        <dbReference type="Proteomes" id="UP000031184"/>
    </source>
</evidence>
<accession>A0A017H3L9</accession>